<protein>
    <recommendedName>
        <fullName evidence="2">histidine kinase</fullName>
        <ecNumber evidence="2">2.7.13.3</ecNumber>
    </recommendedName>
</protein>
<feature type="domain" description="Histidine kinase" evidence="10">
    <location>
        <begin position="369"/>
        <end position="568"/>
    </location>
</feature>
<evidence type="ECO:0000256" key="8">
    <source>
        <dbReference type="ARBA" id="ARBA00023012"/>
    </source>
</evidence>
<dbReference type="InterPro" id="IPR011712">
    <property type="entry name" value="Sig_transdc_His_kin_sub3_dim/P"/>
</dbReference>
<keyword evidence="5" id="KW-0547">Nucleotide-binding</keyword>
<dbReference type="CDD" id="cd16917">
    <property type="entry name" value="HATPase_UhpB-NarQ-NarX-like"/>
    <property type="match status" value="1"/>
</dbReference>
<comment type="catalytic activity">
    <reaction evidence="1">
        <text>ATP + protein L-histidine = ADP + protein N-phospho-L-histidine.</text>
        <dbReference type="EC" id="2.7.13.3"/>
    </reaction>
</comment>
<evidence type="ECO:0000256" key="9">
    <source>
        <dbReference type="SAM" id="Phobius"/>
    </source>
</evidence>
<accession>A0ABW3YB05</accession>
<feature type="transmembrane region" description="Helical" evidence="9">
    <location>
        <begin position="39"/>
        <end position="61"/>
    </location>
</feature>
<keyword evidence="9" id="KW-1133">Transmembrane helix</keyword>
<dbReference type="Proteomes" id="UP001597260">
    <property type="component" value="Unassembled WGS sequence"/>
</dbReference>
<evidence type="ECO:0000256" key="2">
    <source>
        <dbReference type="ARBA" id="ARBA00012438"/>
    </source>
</evidence>
<dbReference type="SMART" id="SM00387">
    <property type="entry name" value="HATPase_c"/>
    <property type="match status" value="1"/>
</dbReference>
<feature type="transmembrane region" description="Helical" evidence="9">
    <location>
        <begin position="7"/>
        <end position="27"/>
    </location>
</feature>
<gene>
    <name evidence="11" type="ORF">ACFQ4H_11145</name>
</gene>
<dbReference type="Pfam" id="PF07730">
    <property type="entry name" value="HisKA_3"/>
    <property type="match status" value="1"/>
</dbReference>
<keyword evidence="8" id="KW-0902">Two-component regulatory system</keyword>
<evidence type="ECO:0000313" key="12">
    <source>
        <dbReference type="Proteomes" id="UP001597260"/>
    </source>
</evidence>
<reference evidence="12" key="1">
    <citation type="journal article" date="2019" name="Int. J. Syst. Evol. Microbiol.">
        <title>The Global Catalogue of Microorganisms (GCM) 10K type strain sequencing project: providing services to taxonomists for standard genome sequencing and annotation.</title>
        <authorList>
            <consortium name="The Broad Institute Genomics Platform"/>
            <consortium name="The Broad Institute Genome Sequencing Center for Infectious Disease"/>
            <person name="Wu L."/>
            <person name="Ma J."/>
        </authorList>
    </citation>
    <scope>NUCLEOTIDE SEQUENCE [LARGE SCALE GENOMIC DNA]</scope>
    <source>
        <strain evidence="12">JCM 31037</strain>
    </source>
</reference>
<evidence type="ECO:0000313" key="11">
    <source>
        <dbReference type="EMBL" id="MFD1321642.1"/>
    </source>
</evidence>
<dbReference type="RefSeq" id="WP_377569837.1">
    <property type="nucleotide sequence ID" value="NZ_JBHTMP010000013.1"/>
</dbReference>
<dbReference type="InterPro" id="IPR003594">
    <property type="entry name" value="HATPase_dom"/>
</dbReference>
<dbReference type="PROSITE" id="PS50109">
    <property type="entry name" value="HIS_KIN"/>
    <property type="match status" value="1"/>
</dbReference>
<dbReference type="EMBL" id="JBHTMP010000013">
    <property type="protein sequence ID" value="MFD1321642.1"/>
    <property type="molecule type" value="Genomic_DNA"/>
</dbReference>
<dbReference type="EC" id="2.7.13.3" evidence="2"/>
<sequence>MIRLRRLRLIGIALPVLFIVALELIRLPVVHRLWPHRGHLILGVLTVLAATVFGVTIFFFIDRAYRLILRQNHQLAVVNAVSTAVRGKLGVDQIIDAALEGVLSSTGAIEVALTASVPADRLLNEDAVTWHRVATVDARPNGVDDPTAAAPRTVDFPLLAGTAVVGAMSLRLVDGDEPGRLTSDTLQHIGQQIGSAIQRAQLIADLQRRKREDQAIHQILLQISSQGSPTATLASVVNSSRDLLDADEAGLCLNQATSGLVLVDTTTTCGAASDGLACIAGEGAQACGLRPVTCPIRTPVGYPATVSVPLQGPGGSLGEVWVGRRSDSPFSRRDEGFLVTLSELAVVALNHARMLENERQGAILAERERIAREMHDSLAQVLGVTHLRLRALISRPELTGATEVQGELTDLIGVCHEAYYDVREAILGLRESSRTDRALLESLRAYAEKFSRQSRIETTLDSTLDGELVLTPQCEVQVIRVIQEALTNVRKHSGARSAVVRISETPELTMFVVEDDGHGFDPGTVPAEREGFGLHSMRERIELINGRLTIDSVPGRGTRIIVGVPRSHRVLPLPLMAVEA</sequence>
<dbReference type="Gene3D" id="1.20.5.1930">
    <property type="match status" value="1"/>
</dbReference>
<dbReference type="InterPro" id="IPR050482">
    <property type="entry name" value="Sensor_HK_TwoCompSys"/>
</dbReference>
<dbReference type="Gene3D" id="3.30.565.10">
    <property type="entry name" value="Histidine kinase-like ATPase, C-terminal domain"/>
    <property type="match status" value="1"/>
</dbReference>
<dbReference type="InterPro" id="IPR005467">
    <property type="entry name" value="His_kinase_dom"/>
</dbReference>
<dbReference type="PANTHER" id="PTHR24421:SF10">
    <property type="entry name" value="NITRATE_NITRITE SENSOR PROTEIN NARQ"/>
    <property type="match status" value="1"/>
</dbReference>
<dbReference type="Gene3D" id="3.30.450.40">
    <property type="match status" value="1"/>
</dbReference>
<keyword evidence="6 11" id="KW-0418">Kinase</keyword>
<dbReference type="GO" id="GO:0016301">
    <property type="term" value="F:kinase activity"/>
    <property type="evidence" value="ECO:0007669"/>
    <property type="project" value="UniProtKB-KW"/>
</dbReference>
<organism evidence="11 12">
    <name type="scientific">Micromonospora sonneratiae</name>
    <dbReference type="NCBI Taxonomy" id="1184706"/>
    <lineage>
        <taxon>Bacteria</taxon>
        <taxon>Bacillati</taxon>
        <taxon>Actinomycetota</taxon>
        <taxon>Actinomycetes</taxon>
        <taxon>Micromonosporales</taxon>
        <taxon>Micromonosporaceae</taxon>
        <taxon>Micromonospora</taxon>
    </lineage>
</organism>
<dbReference type="Pfam" id="PF02518">
    <property type="entry name" value="HATPase_c"/>
    <property type="match status" value="1"/>
</dbReference>
<dbReference type="PANTHER" id="PTHR24421">
    <property type="entry name" value="NITRATE/NITRITE SENSOR PROTEIN NARX-RELATED"/>
    <property type="match status" value="1"/>
</dbReference>
<evidence type="ECO:0000256" key="6">
    <source>
        <dbReference type="ARBA" id="ARBA00022777"/>
    </source>
</evidence>
<evidence type="ECO:0000256" key="1">
    <source>
        <dbReference type="ARBA" id="ARBA00000085"/>
    </source>
</evidence>
<keyword evidence="4" id="KW-0808">Transferase</keyword>
<keyword evidence="9" id="KW-0812">Transmembrane</keyword>
<proteinExistence type="predicted"/>
<dbReference type="InterPro" id="IPR036890">
    <property type="entry name" value="HATPase_C_sf"/>
</dbReference>
<dbReference type="SUPFAM" id="SSF55781">
    <property type="entry name" value="GAF domain-like"/>
    <property type="match status" value="2"/>
</dbReference>
<evidence type="ECO:0000256" key="3">
    <source>
        <dbReference type="ARBA" id="ARBA00022553"/>
    </source>
</evidence>
<comment type="caution">
    <text evidence="11">The sequence shown here is derived from an EMBL/GenBank/DDBJ whole genome shotgun (WGS) entry which is preliminary data.</text>
</comment>
<evidence type="ECO:0000256" key="5">
    <source>
        <dbReference type="ARBA" id="ARBA00022741"/>
    </source>
</evidence>
<evidence type="ECO:0000256" key="7">
    <source>
        <dbReference type="ARBA" id="ARBA00022840"/>
    </source>
</evidence>
<dbReference type="InterPro" id="IPR029016">
    <property type="entry name" value="GAF-like_dom_sf"/>
</dbReference>
<evidence type="ECO:0000256" key="4">
    <source>
        <dbReference type="ARBA" id="ARBA00022679"/>
    </source>
</evidence>
<name>A0ABW3YB05_9ACTN</name>
<keyword evidence="9" id="KW-0472">Membrane</keyword>
<keyword evidence="12" id="KW-1185">Reference proteome</keyword>
<keyword evidence="3" id="KW-0597">Phosphoprotein</keyword>
<dbReference type="SUPFAM" id="SSF55874">
    <property type="entry name" value="ATPase domain of HSP90 chaperone/DNA topoisomerase II/histidine kinase"/>
    <property type="match status" value="1"/>
</dbReference>
<evidence type="ECO:0000259" key="10">
    <source>
        <dbReference type="PROSITE" id="PS50109"/>
    </source>
</evidence>
<keyword evidence="7" id="KW-0067">ATP-binding</keyword>